<dbReference type="AlphaFoldDB" id="A0AAW6U2H9"/>
<dbReference type="EMBL" id="JASCXX010000010">
    <property type="protein sequence ID" value="MDI6449398.1"/>
    <property type="molecule type" value="Genomic_DNA"/>
</dbReference>
<comment type="caution">
    <text evidence="2">The sequence shown here is derived from an EMBL/GenBank/DDBJ whole genome shotgun (WGS) entry which is preliminary data.</text>
</comment>
<reference evidence="2" key="1">
    <citation type="submission" date="2023-05" db="EMBL/GenBank/DDBJ databases">
        <title>Anaerotaeda fermentans gen. nov., sp. nov., a novel anaerobic planctomycete of the new family within the order Sedimentisphaerales isolated from Taman Peninsula, Russia.</title>
        <authorList>
            <person name="Khomyakova M.A."/>
            <person name="Merkel A.Y."/>
            <person name="Slobodkin A.I."/>
        </authorList>
    </citation>
    <scope>NUCLEOTIDE SEQUENCE</scope>
    <source>
        <strain evidence="2">M17dextr</strain>
    </source>
</reference>
<proteinExistence type="predicted"/>
<evidence type="ECO:0000313" key="2">
    <source>
        <dbReference type="EMBL" id="MDI6449398.1"/>
    </source>
</evidence>
<dbReference type="Proteomes" id="UP001431776">
    <property type="component" value="Unassembled WGS sequence"/>
</dbReference>
<evidence type="ECO:0000259" key="1">
    <source>
        <dbReference type="SMART" id="SM00901"/>
    </source>
</evidence>
<organism evidence="2 3">
    <name type="scientific">Anaerobaca lacustris</name>
    <dbReference type="NCBI Taxonomy" id="3044600"/>
    <lineage>
        <taxon>Bacteria</taxon>
        <taxon>Pseudomonadati</taxon>
        <taxon>Planctomycetota</taxon>
        <taxon>Phycisphaerae</taxon>
        <taxon>Sedimentisphaerales</taxon>
        <taxon>Anaerobacaceae</taxon>
        <taxon>Anaerobaca</taxon>
    </lineage>
</organism>
<accession>A0AAW6U2H9</accession>
<dbReference type="SMART" id="SM00901">
    <property type="entry name" value="FRG"/>
    <property type="match status" value="1"/>
</dbReference>
<protein>
    <submittedName>
        <fullName evidence="2">FRG domain-containing protein</fullName>
    </submittedName>
</protein>
<dbReference type="InterPro" id="IPR014966">
    <property type="entry name" value="FRG-dom"/>
</dbReference>
<dbReference type="Pfam" id="PF08867">
    <property type="entry name" value="FRG"/>
    <property type="match status" value="1"/>
</dbReference>
<sequence>MVADDSTANCNDAKPYLWKRELQSWGEFCRFFNEEFDLCTDTTPKPLLRHYVWRGHRRDDWRLLSSFDRVFSRSERFKELHVEDRAKQREIILTAHLNSFAYACRGKLSQLGISVMELKAYIRRHVLHRNHIWALGQHYGLVTPLLDWCYSPFAAAFFAFEEERENTGETNDYRVVFGLKVGEVCDVLNLPLDGCQLAYFDPMSSEHPRLVNQRGLFTVAEKGIDIETLLKKYEDPGFRERNRSGRNHPWLIRIRVPDTLSNRQCFLRALNAMNINHISLFPEIGGAAEFCNLGIELDGYAKFHGQSPSE</sequence>
<gene>
    <name evidence="2" type="ORF">QJ522_10130</name>
</gene>
<feature type="domain" description="FRG" evidence="1">
    <location>
        <begin position="47"/>
        <end position="177"/>
    </location>
</feature>
<keyword evidence="3" id="KW-1185">Reference proteome</keyword>
<evidence type="ECO:0000313" key="3">
    <source>
        <dbReference type="Proteomes" id="UP001431776"/>
    </source>
</evidence>
<dbReference type="RefSeq" id="WP_349244805.1">
    <property type="nucleotide sequence ID" value="NZ_JASCXX010000010.1"/>
</dbReference>
<name>A0AAW6U2H9_9BACT</name>